<evidence type="ECO:0000313" key="2">
    <source>
        <dbReference type="Proteomes" id="UP000476338"/>
    </source>
</evidence>
<dbReference type="RefSeq" id="WP_154570706.1">
    <property type="nucleotide sequence ID" value="NZ_VWSJ01000012.1"/>
</dbReference>
<dbReference type="AlphaFoldDB" id="A0A6L5WJL5"/>
<gene>
    <name evidence="1" type="ORF">F1B92_04480</name>
</gene>
<keyword evidence="2" id="KW-1185">Reference proteome</keyword>
<name>A0A6L5WJL5_9BACT</name>
<dbReference type="Gene3D" id="3.30.2310.20">
    <property type="entry name" value="RelE-like"/>
    <property type="match status" value="1"/>
</dbReference>
<dbReference type="SUPFAM" id="SSF143011">
    <property type="entry name" value="RelE-like"/>
    <property type="match status" value="1"/>
</dbReference>
<accession>A0A6L5WJL5</accession>
<protein>
    <recommendedName>
        <fullName evidence="3">Type II toxin-antitoxin system RelE/ParE family toxin</fullName>
    </recommendedName>
</protein>
<sequence length="91" mass="10845">MYKITIKRSADRELNKILKGNLKAGLKIRTFLKELEKSENPFATSNVRKMECYENRWRWRVGIHYRVVGIKQDEILIIDIIEISTKESVDY</sequence>
<evidence type="ECO:0000313" key="1">
    <source>
        <dbReference type="EMBL" id="MSN96437.1"/>
    </source>
</evidence>
<reference evidence="1 2" key="2">
    <citation type="submission" date="2020-03" db="EMBL/GenBank/DDBJ databases">
        <title>Campylobacter portucalensis sp. nov., a new species of Campylobacter isolated from the reproductive tract of bulls.</title>
        <authorList>
            <person name="Silva M.F."/>
            <person name="Pereira G."/>
            <person name="Carneiro C."/>
            <person name="Hemphill A."/>
            <person name="Mateus L."/>
            <person name="Lopes-Da-Costa L."/>
            <person name="Silva E."/>
        </authorList>
    </citation>
    <scope>NUCLEOTIDE SEQUENCE [LARGE SCALE GENOMIC DNA]</scope>
    <source>
        <strain evidence="1 2">FMV-PI01</strain>
    </source>
</reference>
<dbReference type="EMBL" id="VWSJ01000012">
    <property type="protein sequence ID" value="MSN96437.1"/>
    <property type="molecule type" value="Genomic_DNA"/>
</dbReference>
<dbReference type="Proteomes" id="UP000476338">
    <property type="component" value="Unassembled WGS sequence"/>
</dbReference>
<dbReference type="InterPro" id="IPR035093">
    <property type="entry name" value="RelE/ParE_toxin_dom_sf"/>
</dbReference>
<comment type="caution">
    <text evidence="1">The sequence shown here is derived from an EMBL/GenBank/DDBJ whole genome shotgun (WGS) entry which is preliminary data.</text>
</comment>
<reference evidence="1 2" key="1">
    <citation type="submission" date="2019-09" db="EMBL/GenBank/DDBJ databases">
        <authorList>
            <person name="Silva M."/>
            <person name="Pereira G."/>
            <person name="Lopes-Da-Costa L."/>
            <person name="Silva E."/>
        </authorList>
    </citation>
    <scope>NUCLEOTIDE SEQUENCE [LARGE SCALE GENOMIC DNA]</scope>
    <source>
        <strain evidence="1 2">FMV-PI01</strain>
    </source>
</reference>
<evidence type="ECO:0008006" key="3">
    <source>
        <dbReference type="Google" id="ProtNLM"/>
    </source>
</evidence>
<organism evidence="1 2">
    <name type="scientific">Campylobacter portucalensis</name>
    <dbReference type="NCBI Taxonomy" id="2608384"/>
    <lineage>
        <taxon>Bacteria</taxon>
        <taxon>Pseudomonadati</taxon>
        <taxon>Campylobacterota</taxon>
        <taxon>Epsilonproteobacteria</taxon>
        <taxon>Campylobacterales</taxon>
        <taxon>Campylobacteraceae</taxon>
        <taxon>Campylobacter</taxon>
    </lineage>
</organism>
<proteinExistence type="predicted"/>